<accession>A0AAW1JEJ8</accession>
<dbReference type="Pfam" id="PF21789">
    <property type="entry name" value="TNP-like_RNaseH_C"/>
    <property type="match status" value="1"/>
</dbReference>
<organism evidence="2 3">
    <name type="scientific">Popillia japonica</name>
    <name type="common">Japanese beetle</name>
    <dbReference type="NCBI Taxonomy" id="7064"/>
    <lineage>
        <taxon>Eukaryota</taxon>
        <taxon>Metazoa</taxon>
        <taxon>Ecdysozoa</taxon>
        <taxon>Arthropoda</taxon>
        <taxon>Hexapoda</taxon>
        <taxon>Insecta</taxon>
        <taxon>Pterygota</taxon>
        <taxon>Neoptera</taxon>
        <taxon>Endopterygota</taxon>
        <taxon>Coleoptera</taxon>
        <taxon>Polyphaga</taxon>
        <taxon>Scarabaeiformia</taxon>
        <taxon>Scarabaeidae</taxon>
        <taxon>Rutelinae</taxon>
        <taxon>Popillia</taxon>
    </lineage>
</organism>
<keyword evidence="3" id="KW-1185">Reference proteome</keyword>
<evidence type="ECO:0000313" key="3">
    <source>
        <dbReference type="Proteomes" id="UP001458880"/>
    </source>
</evidence>
<reference evidence="2 3" key="1">
    <citation type="journal article" date="2024" name="BMC Genomics">
        <title>De novo assembly and annotation of Popillia japonica's genome with initial clues to its potential as an invasive pest.</title>
        <authorList>
            <person name="Cucini C."/>
            <person name="Boschi S."/>
            <person name="Funari R."/>
            <person name="Cardaioli E."/>
            <person name="Iannotti N."/>
            <person name="Marturano G."/>
            <person name="Paoli F."/>
            <person name="Bruttini M."/>
            <person name="Carapelli A."/>
            <person name="Frati F."/>
            <person name="Nardi F."/>
        </authorList>
    </citation>
    <scope>NUCLEOTIDE SEQUENCE [LARGE SCALE GENOMIC DNA]</scope>
    <source>
        <strain evidence="2">DMR45628</strain>
    </source>
</reference>
<dbReference type="EMBL" id="JASPKY010000411">
    <property type="protein sequence ID" value="KAK9701617.1"/>
    <property type="molecule type" value="Genomic_DNA"/>
</dbReference>
<dbReference type="PANTHER" id="PTHR47577:SF2">
    <property type="entry name" value="THAP DOMAIN CONTAINING 9"/>
    <property type="match status" value="1"/>
</dbReference>
<dbReference type="PANTHER" id="PTHR47577">
    <property type="entry name" value="THAP DOMAIN-CONTAINING PROTEIN 6"/>
    <property type="match status" value="1"/>
</dbReference>
<name>A0AAW1JEJ8_POPJA</name>
<dbReference type="Proteomes" id="UP001458880">
    <property type="component" value="Unassembled WGS sequence"/>
</dbReference>
<evidence type="ECO:0000313" key="2">
    <source>
        <dbReference type="EMBL" id="KAK9701617.1"/>
    </source>
</evidence>
<comment type="caution">
    <text evidence="2">The sequence shown here is derived from an EMBL/GenBank/DDBJ whole genome shotgun (WGS) entry which is preliminary data.</text>
</comment>
<gene>
    <name evidence="2" type="ORF">QE152_g30466</name>
</gene>
<evidence type="ECO:0000259" key="1">
    <source>
        <dbReference type="Pfam" id="PF21789"/>
    </source>
</evidence>
<feature type="domain" description="Transposable element P transposase-like RNase H C-terminal" evidence="1">
    <location>
        <begin position="23"/>
        <end position="55"/>
    </location>
</feature>
<dbReference type="AlphaFoldDB" id="A0AAW1JEJ8"/>
<sequence>MAGELAEDLFNLQHNPLKYFLPYKCSQDHVEIYFSCLRGRGGWNNNPNTSQLRWALRQLLFQNSVQGSVSANCMDFNSECTPTFELRAEQRRLTPEADDEDEDSFDFRLLDNINKCTLSDYQEY</sequence>
<dbReference type="InterPro" id="IPR048367">
    <property type="entry name" value="TNP-like_RNaseH_C"/>
</dbReference>
<protein>
    <recommendedName>
        <fullName evidence="1">Transposable element P transposase-like RNase H C-terminal domain-containing protein</fullName>
    </recommendedName>
</protein>
<proteinExistence type="predicted"/>